<evidence type="ECO:0000256" key="2">
    <source>
        <dbReference type="ARBA" id="ARBA00022729"/>
    </source>
</evidence>
<proteinExistence type="inferred from homology"/>
<organism evidence="7 8">
    <name type="scientific">Rubrobacter tropicus</name>
    <dbReference type="NCBI Taxonomy" id="2653851"/>
    <lineage>
        <taxon>Bacteria</taxon>
        <taxon>Bacillati</taxon>
        <taxon>Actinomycetota</taxon>
        <taxon>Rubrobacteria</taxon>
        <taxon>Rubrobacterales</taxon>
        <taxon>Rubrobacteraceae</taxon>
        <taxon>Rubrobacter</taxon>
    </lineage>
</organism>
<dbReference type="PANTHER" id="PTHR43108">
    <property type="entry name" value="N-ACETYLGLUCOSAMINE-6-SULFATASE FAMILY MEMBER"/>
    <property type="match status" value="1"/>
</dbReference>
<dbReference type="Proteomes" id="UP000501452">
    <property type="component" value="Chromosome"/>
</dbReference>
<protein>
    <submittedName>
        <fullName evidence="7">Sulfatase-like hydrolase/transferase</fullName>
    </submittedName>
</protein>
<feature type="domain" description="Sulfatase N-terminal" evidence="6">
    <location>
        <begin position="61"/>
        <end position="385"/>
    </location>
</feature>
<evidence type="ECO:0000313" key="8">
    <source>
        <dbReference type="Proteomes" id="UP000501452"/>
    </source>
</evidence>
<dbReference type="Gene3D" id="3.40.720.10">
    <property type="entry name" value="Alkaline Phosphatase, subunit A"/>
    <property type="match status" value="1"/>
</dbReference>
<evidence type="ECO:0000313" key="7">
    <source>
        <dbReference type="EMBL" id="QIN83730.1"/>
    </source>
</evidence>
<comment type="similarity">
    <text evidence="1">Belongs to the sulfatase family.</text>
</comment>
<keyword evidence="7" id="KW-0808">Transferase</keyword>
<sequence length="490" mass="53900">MLVLKQVLCIDGCGPARGLAAAFVLALLFVLPVACGEETKAGRAAEPDPADPVGAAPAGRPSVVVILADDLDRAAFHRSTLDSAWTPEGTSFTNALATTSLCCPSRASIFRGQYSHNTGLINNGNDEPGGGAKFFRESGLEDETLATVLRDDGYETWFGGKYLNGFEEDGGWLGYVPPGWDHWQAYLSPDIAFQDGVVNDMEGHRTDWLSGKATEFIGDQRGSSKPFFMHISPWDTHTPLVAPERHEDAYPRARAPRPPSFDEADVSDKPAWIREKAPLKEREVARFDRHHGARMRGALTLEDLSRDVVAALSRAGRLNDTYLIFTSDNGYHMGLHRIRGEKWTPYTEAHEVPFVVRGPGVSENKTFDGLVANTDIAPTVLDLAGLSPPEWMDGRSFTPFLDGTAPEDWRSSLLIEGANHQRQKRPGYSGVRREDDVYVRYATGEEEYYDLAHDPYQLQNRPDAAPPGIKQDLKALENCAGQTCTEAENP</sequence>
<dbReference type="PANTHER" id="PTHR43108:SF8">
    <property type="entry name" value="SD21168P"/>
    <property type="match status" value="1"/>
</dbReference>
<dbReference type="InterPro" id="IPR024607">
    <property type="entry name" value="Sulfatase_CS"/>
</dbReference>
<evidence type="ECO:0000256" key="1">
    <source>
        <dbReference type="ARBA" id="ARBA00008779"/>
    </source>
</evidence>
<dbReference type="GO" id="GO:0016740">
    <property type="term" value="F:transferase activity"/>
    <property type="evidence" value="ECO:0007669"/>
    <property type="project" value="UniProtKB-KW"/>
</dbReference>
<comment type="PTM">
    <text evidence="5">The conversion to 3-oxoalanine (also known as C-formylglycine, FGly), of a serine or cysteine residue in prokaryotes and of a cysteine residue in eukaryotes, is critical for catalytic activity.</text>
</comment>
<dbReference type="InterPro" id="IPR012251">
    <property type="entry name" value="GlcNAc_6-SO4ase"/>
</dbReference>
<reference evidence="7 8" key="1">
    <citation type="submission" date="2019-10" db="EMBL/GenBank/DDBJ databases">
        <title>Rubrobacter sp nov SCSIO 52090 isolated from a deep-sea sediment in the South China Sea.</title>
        <authorList>
            <person name="Chen R.W."/>
        </authorList>
    </citation>
    <scope>NUCLEOTIDE SEQUENCE [LARGE SCALE GENOMIC DNA]</scope>
    <source>
        <strain evidence="7 8">SCSIO 52909</strain>
    </source>
</reference>
<evidence type="ECO:0000256" key="3">
    <source>
        <dbReference type="ARBA" id="ARBA00022801"/>
    </source>
</evidence>
<dbReference type="PIRSF" id="PIRSF036666">
    <property type="entry name" value="G6S"/>
    <property type="match status" value="1"/>
</dbReference>
<evidence type="ECO:0000256" key="4">
    <source>
        <dbReference type="ARBA" id="ARBA00023180"/>
    </source>
</evidence>
<dbReference type="GO" id="GO:0008449">
    <property type="term" value="F:N-acetylglucosamine-6-sulfatase activity"/>
    <property type="evidence" value="ECO:0007669"/>
    <property type="project" value="InterPro"/>
</dbReference>
<dbReference type="SUPFAM" id="SSF53649">
    <property type="entry name" value="Alkaline phosphatase-like"/>
    <property type="match status" value="1"/>
</dbReference>
<dbReference type="CDD" id="cd16147">
    <property type="entry name" value="G6S"/>
    <property type="match status" value="1"/>
</dbReference>
<evidence type="ECO:0000256" key="5">
    <source>
        <dbReference type="PIRSR" id="PIRSR036666-50"/>
    </source>
</evidence>
<dbReference type="GO" id="GO:0030203">
    <property type="term" value="P:glycosaminoglycan metabolic process"/>
    <property type="evidence" value="ECO:0007669"/>
    <property type="project" value="InterPro"/>
</dbReference>
<dbReference type="PROSITE" id="PS00523">
    <property type="entry name" value="SULFATASE_1"/>
    <property type="match status" value="1"/>
</dbReference>
<keyword evidence="4" id="KW-0325">Glycoprotein</keyword>
<name>A0A6G8QB69_9ACTN</name>
<dbReference type="InterPro" id="IPR017850">
    <property type="entry name" value="Alkaline_phosphatase_core_sf"/>
</dbReference>
<dbReference type="Pfam" id="PF00884">
    <property type="entry name" value="Sulfatase"/>
    <property type="match status" value="1"/>
</dbReference>
<feature type="modified residue" description="3-oxoalanine (Cys)" evidence="5">
    <location>
        <position position="102"/>
    </location>
</feature>
<evidence type="ECO:0000259" key="6">
    <source>
        <dbReference type="Pfam" id="PF00884"/>
    </source>
</evidence>
<dbReference type="InterPro" id="IPR000917">
    <property type="entry name" value="Sulfatase_N"/>
</dbReference>
<dbReference type="EMBL" id="CP045119">
    <property type="protein sequence ID" value="QIN83730.1"/>
    <property type="molecule type" value="Genomic_DNA"/>
</dbReference>
<keyword evidence="8" id="KW-1185">Reference proteome</keyword>
<accession>A0A6G8QB69</accession>
<dbReference type="KEGG" id="rub:GBA63_14630"/>
<keyword evidence="3 7" id="KW-0378">Hydrolase</keyword>
<keyword evidence="2" id="KW-0732">Signal</keyword>
<dbReference type="AlphaFoldDB" id="A0A6G8QB69"/>
<gene>
    <name evidence="7" type="ORF">GBA63_14630</name>
</gene>